<keyword evidence="2" id="KW-0812">Transmembrane</keyword>
<dbReference type="EMBL" id="JBBXJM010000002">
    <property type="protein sequence ID" value="KAL1411807.1"/>
    <property type="molecule type" value="Genomic_DNA"/>
</dbReference>
<evidence type="ECO:0000313" key="4">
    <source>
        <dbReference type="Proteomes" id="UP001565368"/>
    </source>
</evidence>
<keyword evidence="2" id="KW-1133">Transmembrane helix</keyword>
<organism evidence="3 4">
    <name type="scientific">Vanrija albida</name>
    <dbReference type="NCBI Taxonomy" id="181172"/>
    <lineage>
        <taxon>Eukaryota</taxon>
        <taxon>Fungi</taxon>
        <taxon>Dikarya</taxon>
        <taxon>Basidiomycota</taxon>
        <taxon>Agaricomycotina</taxon>
        <taxon>Tremellomycetes</taxon>
        <taxon>Trichosporonales</taxon>
        <taxon>Trichosporonaceae</taxon>
        <taxon>Vanrija</taxon>
    </lineage>
</organism>
<evidence type="ECO:0000256" key="2">
    <source>
        <dbReference type="SAM" id="Phobius"/>
    </source>
</evidence>
<name>A0ABR3QAX3_9TREE</name>
<feature type="transmembrane region" description="Helical" evidence="2">
    <location>
        <begin position="12"/>
        <end position="33"/>
    </location>
</feature>
<feature type="compositionally biased region" description="Polar residues" evidence="1">
    <location>
        <begin position="272"/>
        <end position="288"/>
    </location>
</feature>
<reference evidence="3 4" key="1">
    <citation type="submission" date="2023-08" db="EMBL/GenBank/DDBJ databases">
        <title>Annotated Genome Sequence of Vanrija albida AlHP1.</title>
        <authorList>
            <person name="Herzog R."/>
        </authorList>
    </citation>
    <scope>NUCLEOTIDE SEQUENCE [LARGE SCALE GENOMIC DNA]</scope>
    <source>
        <strain evidence="3 4">AlHP1</strain>
    </source>
</reference>
<comment type="caution">
    <text evidence="3">The sequence shown here is derived from an EMBL/GenBank/DDBJ whole genome shotgun (WGS) entry which is preliminary data.</text>
</comment>
<gene>
    <name evidence="3" type="ORF">Q8F55_002774</name>
</gene>
<accession>A0ABR3QAX3</accession>
<evidence type="ECO:0000256" key="1">
    <source>
        <dbReference type="SAM" id="MobiDB-lite"/>
    </source>
</evidence>
<proteinExistence type="predicted"/>
<dbReference type="RefSeq" id="XP_069211751.1">
    <property type="nucleotide sequence ID" value="XM_069351365.1"/>
</dbReference>
<evidence type="ECO:0008006" key="5">
    <source>
        <dbReference type="Google" id="ProtNLM"/>
    </source>
</evidence>
<feature type="transmembrane region" description="Helical" evidence="2">
    <location>
        <begin position="129"/>
        <end position="154"/>
    </location>
</feature>
<feature type="region of interest" description="Disordered" evidence="1">
    <location>
        <begin position="268"/>
        <end position="300"/>
    </location>
</feature>
<dbReference type="Proteomes" id="UP001565368">
    <property type="component" value="Unassembled WGS sequence"/>
</dbReference>
<evidence type="ECO:0000313" key="3">
    <source>
        <dbReference type="EMBL" id="KAL1411807.1"/>
    </source>
</evidence>
<keyword evidence="4" id="KW-1185">Reference proteome</keyword>
<sequence length="324" mass="34881">MSVGAARAHTALYVVAMIVSVIVMVCSAALVGIRFSTDGDYYFARRTDPAPPVVALVWGFLTFLYFLVYFIVRHINSHNFFACIIMDVVFLSVLSIIGIGVMATMALVAVRGRWVHAVQEGFTGGIPTVGIVTVVLGWVLVGVLLAIIIFEVVYTLRQYGRSANFWQLSFLDLTDDTRPLDGPRVRRARLDLEGDEVLPMRAAGSASGTRAAVPSSGVTPFTLPHPDVSPFTPYKTDALPPYEPPAEGMGAVLAPSASTPSAIVPILDGSPQRPTASPYTPQTSTASPFTPAPDMPDWKRAVLDAPMPDWKRDALAGPIPTPRQ</sequence>
<dbReference type="GeneID" id="95983817"/>
<feature type="transmembrane region" description="Helical" evidence="2">
    <location>
        <begin position="53"/>
        <end position="72"/>
    </location>
</feature>
<protein>
    <recommendedName>
        <fullName evidence="5">MARVEL domain-containing protein</fullName>
    </recommendedName>
</protein>
<keyword evidence="2" id="KW-0472">Membrane</keyword>
<feature type="transmembrane region" description="Helical" evidence="2">
    <location>
        <begin position="84"/>
        <end position="109"/>
    </location>
</feature>